<dbReference type="Proteomes" id="UP000663865">
    <property type="component" value="Unassembled WGS sequence"/>
</dbReference>
<evidence type="ECO:0000313" key="7">
    <source>
        <dbReference type="EMBL" id="CAF4364981.1"/>
    </source>
</evidence>
<dbReference type="EMBL" id="CAJNYT010005780">
    <property type="protein sequence ID" value="CAF3774796.1"/>
    <property type="molecule type" value="Genomic_DNA"/>
</dbReference>
<dbReference type="EMBL" id="CAJOBQ010000408">
    <property type="protein sequence ID" value="CAF4348443.1"/>
    <property type="molecule type" value="Genomic_DNA"/>
</dbReference>
<dbReference type="Proteomes" id="UP000663825">
    <property type="component" value="Unassembled WGS sequence"/>
</dbReference>
<dbReference type="EMBL" id="CAJNYV010004314">
    <property type="protein sequence ID" value="CAF3665107.1"/>
    <property type="molecule type" value="Genomic_DNA"/>
</dbReference>
<dbReference type="Proteomes" id="UP000663838">
    <property type="component" value="Unassembled WGS sequence"/>
</dbReference>
<organism evidence="2 10">
    <name type="scientific">Rotaria socialis</name>
    <dbReference type="NCBI Taxonomy" id="392032"/>
    <lineage>
        <taxon>Eukaryota</taxon>
        <taxon>Metazoa</taxon>
        <taxon>Spiralia</taxon>
        <taxon>Gnathifera</taxon>
        <taxon>Rotifera</taxon>
        <taxon>Eurotatoria</taxon>
        <taxon>Bdelloidea</taxon>
        <taxon>Philodinida</taxon>
        <taxon>Philodinidae</taxon>
        <taxon>Rotaria</taxon>
    </lineage>
</organism>
<evidence type="ECO:0000313" key="5">
    <source>
        <dbReference type="EMBL" id="CAF4279612.1"/>
    </source>
</evidence>
<name>A0A817WCM5_9BILA</name>
<evidence type="ECO:0000313" key="2">
    <source>
        <dbReference type="EMBL" id="CAF3354050.1"/>
    </source>
</evidence>
<comment type="caution">
    <text evidence="2">The sequence shown here is derived from an EMBL/GenBank/DDBJ whole genome shotgun (WGS) entry which is preliminary data.</text>
</comment>
<evidence type="ECO:0000313" key="4">
    <source>
        <dbReference type="EMBL" id="CAF3774796.1"/>
    </source>
</evidence>
<evidence type="ECO:0000313" key="10">
    <source>
        <dbReference type="Proteomes" id="UP000663833"/>
    </source>
</evidence>
<evidence type="ECO:0000313" key="11">
    <source>
        <dbReference type="Proteomes" id="UP000663873"/>
    </source>
</evidence>
<accession>A0A817WCM5</accession>
<dbReference type="EMBL" id="CAJOBS010000702">
    <property type="protein sequence ID" value="CAF4628169.1"/>
    <property type="molecule type" value="Genomic_DNA"/>
</dbReference>
<protein>
    <submittedName>
        <fullName evidence="2">Uncharacterized protein</fullName>
    </submittedName>
</protein>
<evidence type="ECO:0000313" key="1">
    <source>
        <dbReference type="EMBL" id="CAF3309662.1"/>
    </source>
</evidence>
<dbReference type="AlphaFoldDB" id="A0A817WCM5"/>
<dbReference type="EMBL" id="CAJOBP010002617">
    <property type="protein sequence ID" value="CAF4364981.1"/>
    <property type="molecule type" value="Genomic_DNA"/>
</dbReference>
<dbReference type="EMBL" id="CAJOBR010000191">
    <property type="protein sequence ID" value="CAF4478631.1"/>
    <property type="molecule type" value="Genomic_DNA"/>
</dbReference>
<dbReference type="Proteomes" id="UP000663872">
    <property type="component" value="Unassembled WGS sequence"/>
</dbReference>
<proteinExistence type="predicted"/>
<evidence type="ECO:0000313" key="6">
    <source>
        <dbReference type="EMBL" id="CAF4348443.1"/>
    </source>
</evidence>
<evidence type="ECO:0000313" key="9">
    <source>
        <dbReference type="EMBL" id="CAF4628169.1"/>
    </source>
</evidence>
<dbReference type="EMBL" id="CAJNYD010001610">
    <property type="protein sequence ID" value="CAF3354050.1"/>
    <property type="molecule type" value="Genomic_DNA"/>
</dbReference>
<sequence length="252" mass="28448">MTNETPTVTDRCFHHVLMTANRSNETVPIVIQSSTIEPMNKSPILNNPRTKRKLRVKRRSTGIHPDEASVAGVLTEGSANEDDEELLNNISELDESCDNNRTILSTHSSKPMFTVSRMQSSYENLSISETDSYMISSSSSTTNNSALSTKVFLPEEFILRRVDKPTSDDDSLKSQQLEERILKLESLVYEQDAIIRDLQRKVDRSTRDLTDAQEQILMSHQEKLTLIKAFTALQDNKTLSGDISVRSNLVKK</sequence>
<dbReference type="Proteomes" id="UP000663862">
    <property type="component" value="Unassembled WGS sequence"/>
</dbReference>
<dbReference type="Proteomes" id="UP000663848">
    <property type="component" value="Unassembled WGS sequence"/>
</dbReference>
<dbReference type="Proteomes" id="UP000663833">
    <property type="component" value="Unassembled WGS sequence"/>
</dbReference>
<dbReference type="EMBL" id="CAJOBO010000727">
    <property type="protein sequence ID" value="CAF4279612.1"/>
    <property type="molecule type" value="Genomic_DNA"/>
</dbReference>
<dbReference type="EMBL" id="CAJNXB010003333">
    <property type="protein sequence ID" value="CAF3309662.1"/>
    <property type="molecule type" value="Genomic_DNA"/>
</dbReference>
<keyword evidence="11" id="KW-1185">Reference proteome</keyword>
<dbReference type="Proteomes" id="UP000663851">
    <property type="component" value="Unassembled WGS sequence"/>
</dbReference>
<reference evidence="2" key="1">
    <citation type="submission" date="2021-02" db="EMBL/GenBank/DDBJ databases">
        <authorList>
            <person name="Nowell W R."/>
        </authorList>
    </citation>
    <scope>NUCLEOTIDE SEQUENCE</scope>
</reference>
<evidence type="ECO:0000313" key="8">
    <source>
        <dbReference type="EMBL" id="CAF4478631.1"/>
    </source>
</evidence>
<evidence type="ECO:0000313" key="3">
    <source>
        <dbReference type="EMBL" id="CAF3665107.1"/>
    </source>
</evidence>
<gene>
    <name evidence="4" type="ORF">GRG538_LOCUS32707</name>
    <name evidence="5" type="ORF">HFQ381_LOCUS12196</name>
    <name evidence="3" type="ORF">KIK155_LOCUS24290</name>
    <name evidence="2" type="ORF">LUA448_LOCUS13334</name>
    <name evidence="8" type="ORF">QYT958_LOCUS2841</name>
    <name evidence="1" type="ORF">TIS948_LOCUS19161</name>
    <name evidence="9" type="ORF">TOA249_LOCUS12417</name>
    <name evidence="6" type="ORF">TSG867_LOCUS9365</name>
    <name evidence="7" type="ORF">UJA718_LOCUS16698</name>
</gene>
<dbReference type="Proteomes" id="UP000663873">
    <property type="component" value="Unassembled WGS sequence"/>
</dbReference>
<dbReference type="OrthoDB" id="10045401at2759"/>